<dbReference type="Proteomes" id="UP000004995">
    <property type="component" value="Unassembled WGS sequence"/>
</dbReference>
<dbReference type="EMBL" id="AGNK02000037">
    <property type="status" value="NOT_ANNOTATED_CDS"/>
    <property type="molecule type" value="Genomic_DNA"/>
</dbReference>
<reference evidence="2" key="1">
    <citation type="journal article" date="2012" name="Nat. Biotechnol.">
        <title>Reference genome sequence of the model plant Setaria.</title>
        <authorList>
            <person name="Bennetzen J.L."/>
            <person name="Schmutz J."/>
            <person name="Wang H."/>
            <person name="Percifield R."/>
            <person name="Hawkins J."/>
            <person name="Pontaroli A.C."/>
            <person name="Estep M."/>
            <person name="Feng L."/>
            <person name="Vaughn J.N."/>
            <person name="Grimwood J."/>
            <person name="Jenkins J."/>
            <person name="Barry K."/>
            <person name="Lindquist E."/>
            <person name="Hellsten U."/>
            <person name="Deshpande S."/>
            <person name="Wang X."/>
            <person name="Wu X."/>
            <person name="Mitros T."/>
            <person name="Triplett J."/>
            <person name="Yang X."/>
            <person name="Ye C.Y."/>
            <person name="Mauro-Herrera M."/>
            <person name="Wang L."/>
            <person name="Li P."/>
            <person name="Sharma M."/>
            <person name="Sharma R."/>
            <person name="Ronald P.C."/>
            <person name="Panaud O."/>
            <person name="Kellogg E.A."/>
            <person name="Brutnell T.P."/>
            <person name="Doust A.N."/>
            <person name="Tuskan G.A."/>
            <person name="Rokhsar D."/>
            <person name="Devos K.M."/>
        </authorList>
    </citation>
    <scope>NUCLEOTIDE SEQUENCE [LARGE SCALE GENOMIC DNA]</scope>
    <source>
        <strain evidence="2">cv. Yugu1</strain>
    </source>
</reference>
<keyword evidence="2" id="KW-1185">Reference proteome</keyword>
<reference evidence="1" key="2">
    <citation type="submission" date="2018-08" db="UniProtKB">
        <authorList>
            <consortium name="EnsemblPlants"/>
        </authorList>
    </citation>
    <scope>IDENTIFICATION</scope>
    <source>
        <strain evidence="1">Yugu1</strain>
    </source>
</reference>
<proteinExistence type="predicted"/>
<dbReference type="AlphaFoldDB" id="K3Z1X1"/>
<evidence type="ECO:0000313" key="1">
    <source>
        <dbReference type="EnsemblPlants" id="KQL28031"/>
    </source>
</evidence>
<dbReference type="InParanoid" id="K3Z1X1"/>
<dbReference type="Gramene" id="KQL28031">
    <property type="protein sequence ID" value="KQL28031"/>
    <property type="gene ID" value="SETIT_020539mg"/>
</dbReference>
<accession>K3Z1X1</accession>
<evidence type="ECO:0000313" key="2">
    <source>
        <dbReference type="Proteomes" id="UP000004995"/>
    </source>
</evidence>
<protein>
    <submittedName>
        <fullName evidence="1">Uncharacterized protein</fullName>
    </submittedName>
</protein>
<dbReference type="HOGENOM" id="CLU_3225510_0_0_1"/>
<organism evidence="1 2">
    <name type="scientific">Setaria italica</name>
    <name type="common">Foxtail millet</name>
    <name type="synonym">Panicum italicum</name>
    <dbReference type="NCBI Taxonomy" id="4555"/>
    <lineage>
        <taxon>Eukaryota</taxon>
        <taxon>Viridiplantae</taxon>
        <taxon>Streptophyta</taxon>
        <taxon>Embryophyta</taxon>
        <taxon>Tracheophyta</taxon>
        <taxon>Spermatophyta</taxon>
        <taxon>Magnoliopsida</taxon>
        <taxon>Liliopsida</taxon>
        <taxon>Poales</taxon>
        <taxon>Poaceae</taxon>
        <taxon>PACMAD clade</taxon>
        <taxon>Panicoideae</taxon>
        <taxon>Panicodae</taxon>
        <taxon>Paniceae</taxon>
        <taxon>Cenchrinae</taxon>
        <taxon>Setaria</taxon>
    </lineage>
</organism>
<dbReference type="EnsemblPlants" id="KQL28031">
    <property type="protein sequence ID" value="KQL28031"/>
    <property type="gene ID" value="SETIT_020539mg"/>
</dbReference>
<sequence length="44" mass="4953">MHDFTSTHTSPRKDVRAGTTLLYVNVRYCTGTYRSNPPTVSSYA</sequence>
<name>K3Z1X1_SETIT</name>